<evidence type="ECO:0000313" key="9">
    <source>
        <dbReference type="Proteomes" id="UP000034852"/>
    </source>
</evidence>
<feature type="region of interest" description="Disordered" evidence="7">
    <location>
        <begin position="80"/>
        <end position="107"/>
    </location>
</feature>
<keyword evidence="2 8" id="KW-0689">Ribosomal protein</keyword>
<dbReference type="AlphaFoldDB" id="A0A0G0JGL9"/>
<proteinExistence type="inferred from homology"/>
<dbReference type="Pfam" id="PF00831">
    <property type="entry name" value="Ribosomal_L29"/>
    <property type="match status" value="1"/>
</dbReference>
<evidence type="ECO:0000256" key="6">
    <source>
        <dbReference type="SAM" id="Coils"/>
    </source>
</evidence>
<dbReference type="InterPro" id="IPR036049">
    <property type="entry name" value="Ribosomal_uL29_sf"/>
</dbReference>
<dbReference type="GO" id="GO:0005840">
    <property type="term" value="C:ribosome"/>
    <property type="evidence" value="ECO:0007669"/>
    <property type="project" value="UniProtKB-KW"/>
</dbReference>
<name>A0A0G0JGL9_9BACT</name>
<organism evidence="8 9">
    <name type="scientific">candidate division WS6 bacterium GW2011_GWA2_37_6</name>
    <dbReference type="NCBI Taxonomy" id="1619087"/>
    <lineage>
        <taxon>Bacteria</taxon>
        <taxon>Candidatus Dojkabacteria</taxon>
    </lineage>
</organism>
<keyword evidence="3" id="KW-0687">Ribonucleoprotein</keyword>
<dbReference type="GO" id="GO:1990904">
    <property type="term" value="C:ribonucleoprotein complex"/>
    <property type="evidence" value="ECO:0007669"/>
    <property type="project" value="UniProtKB-KW"/>
</dbReference>
<dbReference type="SUPFAM" id="SSF46561">
    <property type="entry name" value="Ribosomal protein L29 (L29p)"/>
    <property type="match status" value="1"/>
</dbReference>
<evidence type="ECO:0000313" key="8">
    <source>
        <dbReference type="EMBL" id="KKQ35909.1"/>
    </source>
</evidence>
<comment type="similarity">
    <text evidence="1">Belongs to the universal ribosomal protein uL29 family.</text>
</comment>
<gene>
    <name evidence="8" type="ORF">US52_C0013G0006</name>
</gene>
<dbReference type="GO" id="GO:0006412">
    <property type="term" value="P:translation"/>
    <property type="evidence" value="ECO:0007669"/>
    <property type="project" value="InterPro"/>
</dbReference>
<dbReference type="EMBL" id="LBTH01000013">
    <property type="protein sequence ID" value="KKQ35909.1"/>
    <property type="molecule type" value="Genomic_DNA"/>
</dbReference>
<evidence type="ECO:0000256" key="5">
    <source>
        <dbReference type="ARBA" id="ARBA00035476"/>
    </source>
</evidence>
<protein>
    <recommendedName>
        <fullName evidence="4">Large ribosomal subunit protein uL29</fullName>
    </recommendedName>
    <alternativeName>
        <fullName evidence="5">50S ribosomal protein L29</fullName>
    </alternativeName>
</protein>
<dbReference type="InterPro" id="IPR001854">
    <property type="entry name" value="Ribosomal_uL29"/>
</dbReference>
<reference evidence="8 9" key="1">
    <citation type="journal article" date="2015" name="Nature">
        <title>rRNA introns, odd ribosomes, and small enigmatic genomes across a large radiation of phyla.</title>
        <authorList>
            <person name="Brown C.T."/>
            <person name="Hug L.A."/>
            <person name="Thomas B.C."/>
            <person name="Sharon I."/>
            <person name="Castelle C.J."/>
            <person name="Singh A."/>
            <person name="Wilkins M.J."/>
            <person name="Williams K.H."/>
            <person name="Banfield J.F."/>
        </authorList>
    </citation>
    <scope>NUCLEOTIDE SEQUENCE [LARGE SCALE GENOMIC DNA]</scope>
</reference>
<accession>A0A0G0JGL9</accession>
<evidence type="ECO:0000256" key="3">
    <source>
        <dbReference type="ARBA" id="ARBA00023274"/>
    </source>
</evidence>
<evidence type="ECO:0000256" key="4">
    <source>
        <dbReference type="ARBA" id="ARBA00035204"/>
    </source>
</evidence>
<dbReference type="Gene3D" id="1.10.287.310">
    <property type="match status" value="1"/>
</dbReference>
<keyword evidence="6" id="KW-0175">Coiled coil</keyword>
<evidence type="ECO:0000256" key="7">
    <source>
        <dbReference type="SAM" id="MobiDB-lite"/>
    </source>
</evidence>
<feature type="compositionally biased region" description="Basic residues" evidence="7">
    <location>
        <begin position="96"/>
        <end position="107"/>
    </location>
</feature>
<dbReference type="GO" id="GO:0003735">
    <property type="term" value="F:structural constituent of ribosome"/>
    <property type="evidence" value="ECO:0007669"/>
    <property type="project" value="InterPro"/>
</dbReference>
<evidence type="ECO:0000256" key="1">
    <source>
        <dbReference type="ARBA" id="ARBA00009254"/>
    </source>
</evidence>
<feature type="compositionally biased region" description="Basic and acidic residues" evidence="7">
    <location>
        <begin position="80"/>
        <end position="95"/>
    </location>
</feature>
<evidence type="ECO:0000256" key="2">
    <source>
        <dbReference type="ARBA" id="ARBA00022980"/>
    </source>
</evidence>
<comment type="caution">
    <text evidence="8">The sequence shown here is derived from an EMBL/GenBank/DDBJ whole genome shotgun (WGS) entry which is preliminary data.</text>
</comment>
<feature type="coiled-coil region" evidence="6">
    <location>
        <begin position="1"/>
        <end position="57"/>
    </location>
</feature>
<dbReference type="Proteomes" id="UP000034852">
    <property type="component" value="Unassembled WGS sequence"/>
</dbReference>
<sequence length="107" mass="12526">MEFHELSLKQLRTKVMSLKESISQGAFDIKSGELAKVRDYREDKKDLARAMTILKEKELGIERKIKKIVTKKVVDRKPVKTKKVKDVKETKEKTKEKSKKVKKVIKK</sequence>